<sequence>MYGRVANQGSRSGRPPSIHQSSAAAAVIRRRVNFPRSQAMRIKRALPGIGFRASPP</sequence>
<gene>
    <name evidence="2" type="ORF">ASPCADRAFT_209312</name>
</gene>
<reference evidence="3" key="1">
    <citation type="journal article" date="2017" name="Genome Biol.">
        <title>Comparative genomics reveals high biological diversity and specific adaptations in the industrially and medically important fungal genus Aspergillus.</title>
        <authorList>
            <person name="de Vries R.P."/>
            <person name="Riley R."/>
            <person name="Wiebenga A."/>
            <person name="Aguilar-Osorio G."/>
            <person name="Amillis S."/>
            <person name="Uchima C.A."/>
            <person name="Anderluh G."/>
            <person name="Asadollahi M."/>
            <person name="Askin M."/>
            <person name="Barry K."/>
            <person name="Battaglia E."/>
            <person name="Bayram O."/>
            <person name="Benocci T."/>
            <person name="Braus-Stromeyer S.A."/>
            <person name="Caldana C."/>
            <person name="Canovas D."/>
            <person name="Cerqueira G.C."/>
            <person name="Chen F."/>
            <person name="Chen W."/>
            <person name="Choi C."/>
            <person name="Clum A."/>
            <person name="Dos Santos R.A."/>
            <person name="Damasio A.R."/>
            <person name="Diallinas G."/>
            <person name="Emri T."/>
            <person name="Fekete E."/>
            <person name="Flipphi M."/>
            <person name="Freyberg S."/>
            <person name="Gallo A."/>
            <person name="Gournas C."/>
            <person name="Habgood R."/>
            <person name="Hainaut M."/>
            <person name="Harispe M.L."/>
            <person name="Henrissat B."/>
            <person name="Hilden K.S."/>
            <person name="Hope R."/>
            <person name="Hossain A."/>
            <person name="Karabika E."/>
            <person name="Karaffa L."/>
            <person name="Karanyi Z."/>
            <person name="Krasevec N."/>
            <person name="Kuo A."/>
            <person name="Kusch H."/>
            <person name="LaButti K."/>
            <person name="Lagendijk E.L."/>
            <person name="Lapidus A."/>
            <person name="Levasseur A."/>
            <person name="Lindquist E."/>
            <person name="Lipzen A."/>
            <person name="Logrieco A.F."/>
            <person name="MacCabe A."/>
            <person name="Maekelae M.R."/>
            <person name="Malavazi I."/>
            <person name="Melin P."/>
            <person name="Meyer V."/>
            <person name="Mielnichuk N."/>
            <person name="Miskei M."/>
            <person name="Molnar A.P."/>
            <person name="Mule G."/>
            <person name="Ngan C.Y."/>
            <person name="Orejas M."/>
            <person name="Orosz E."/>
            <person name="Ouedraogo J.P."/>
            <person name="Overkamp K.M."/>
            <person name="Park H.-S."/>
            <person name="Perrone G."/>
            <person name="Piumi F."/>
            <person name="Punt P.J."/>
            <person name="Ram A.F."/>
            <person name="Ramon A."/>
            <person name="Rauscher S."/>
            <person name="Record E."/>
            <person name="Riano-Pachon D.M."/>
            <person name="Robert V."/>
            <person name="Roehrig J."/>
            <person name="Ruller R."/>
            <person name="Salamov A."/>
            <person name="Salih N.S."/>
            <person name="Samson R.A."/>
            <person name="Sandor E."/>
            <person name="Sanguinetti M."/>
            <person name="Schuetze T."/>
            <person name="Sepcic K."/>
            <person name="Shelest E."/>
            <person name="Sherlock G."/>
            <person name="Sophianopoulou V."/>
            <person name="Squina F.M."/>
            <person name="Sun H."/>
            <person name="Susca A."/>
            <person name="Todd R.B."/>
            <person name="Tsang A."/>
            <person name="Unkles S.E."/>
            <person name="van de Wiele N."/>
            <person name="van Rossen-Uffink D."/>
            <person name="Oliveira J.V."/>
            <person name="Vesth T.C."/>
            <person name="Visser J."/>
            <person name="Yu J.-H."/>
            <person name="Zhou M."/>
            <person name="Andersen M.R."/>
            <person name="Archer D.B."/>
            <person name="Baker S.E."/>
            <person name="Benoit I."/>
            <person name="Brakhage A.A."/>
            <person name="Braus G.H."/>
            <person name="Fischer R."/>
            <person name="Frisvad J.C."/>
            <person name="Goldman G.H."/>
            <person name="Houbraken J."/>
            <person name="Oakley B."/>
            <person name="Pocsi I."/>
            <person name="Scazzocchio C."/>
            <person name="Seiboth B."/>
            <person name="vanKuyk P.A."/>
            <person name="Wortman J."/>
            <person name="Dyer P.S."/>
            <person name="Grigoriev I.V."/>
        </authorList>
    </citation>
    <scope>NUCLEOTIDE SEQUENCE [LARGE SCALE GENOMIC DNA]</scope>
    <source>
        <strain evidence="3">ITEM 5010</strain>
    </source>
</reference>
<dbReference type="VEuPathDB" id="FungiDB:ASPCADRAFT_209312"/>
<keyword evidence="3" id="KW-1185">Reference proteome</keyword>
<dbReference type="EMBL" id="KV907504">
    <property type="protein sequence ID" value="OOF93388.1"/>
    <property type="molecule type" value="Genomic_DNA"/>
</dbReference>
<evidence type="ECO:0000313" key="2">
    <source>
        <dbReference type="EMBL" id="OOF93388.1"/>
    </source>
</evidence>
<organism evidence="2 3">
    <name type="scientific">Aspergillus carbonarius (strain ITEM 5010)</name>
    <dbReference type="NCBI Taxonomy" id="602072"/>
    <lineage>
        <taxon>Eukaryota</taxon>
        <taxon>Fungi</taxon>
        <taxon>Dikarya</taxon>
        <taxon>Ascomycota</taxon>
        <taxon>Pezizomycotina</taxon>
        <taxon>Eurotiomycetes</taxon>
        <taxon>Eurotiomycetidae</taxon>
        <taxon>Eurotiales</taxon>
        <taxon>Aspergillaceae</taxon>
        <taxon>Aspergillus</taxon>
        <taxon>Aspergillus subgen. Circumdati</taxon>
    </lineage>
</organism>
<dbReference type="Proteomes" id="UP000188318">
    <property type="component" value="Unassembled WGS sequence"/>
</dbReference>
<accession>A0A1R3RFY1</accession>
<dbReference type="OrthoDB" id="2593732at2759"/>
<proteinExistence type="predicted"/>
<evidence type="ECO:0000256" key="1">
    <source>
        <dbReference type="SAM" id="MobiDB-lite"/>
    </source>
</evidence>
<protein>
    <submittedName>
        <fullName evidence="2">Uncharacterized protein</fullName>
    </submittedName>
</protein>
<name>A0A1R3RFY1_ASPC5</name>
<feature type="region of interest" description="Disordered" evidence="1">
    <location>
        <begin position="1"/>
        <end position="24"/>
    </location>
</feature>
<evidence type="ECO:0000313" key="3">
    <source>
        <dbReference type="Proteomes" id="UP000188318"/>
    </source>
</evidence>
<dbReference type="AlphaFoldDB" id="A0A1R3RFY1"/>